<proteinExistence type="predicted"/>
<dbReference type="HOGENOM" id="CLU_545120_0_0_1"/>
<feature type="region of interest" description="Disordered" evidence="1">
    <location>
        <begin position="173"/>
        <end position="247"/>
    </location>
</feature>
<dbReference type="KEGG" id="bze:COCCADRAFT_89831"/>
<accession>W6Y865</accession>
<feature type="compositionally biased region" description="Basic and acidic residues" evidence="1">
    <location>
        <begin position="182"/>
        <end position="192"/>
    </location>
</feature>
<dbReference type="OrthoDB" id="4187154at2759"/>
<evidence type="ECO:0000313" key="3">
    <source>
        <dbReference type="Proteomes" id="UP000053841"/>
    </source>
</evidence>
<evidence type="ECO:0000313" key="2">
    <source>
        <dbReference type="EMBL" id="EUC35817.1"/>
    </source>
</evidence>
<dbReference type="Proteomes" id="UP000053841">
    <property type="component" value="Unassembled WGS sequence"/>
</dbReference>
<organism evidence="2 3">
    <name type="scientific">Cochliobolus carbonum (strain 26-R-13)</name>
    <name type="common">Maize leaf spot fungus</name>
    <name type="synonym">Bipolaris zeicola</name>
    <dbReference type="NCBI Taxonomy" id="930089"/>
    <lineage>
        <taxon>Eukaryota</taxon>
        <taxon>Fungi</taxon>
        <taxon>Dikarya</taxon>
        <taxon>Ascomycota</taxon>
        <taxon>Pezizomycotina</taxon>
        <taxon>Dothideomycetes</taxon>
        <taxon>Pleosporomycetidae</taxon>
        <taxon>Pleosporales</taxon>
        <taxon>Pleosporineae</taxon>
        <taxon>Pleosporaceae</taxon>
        <taxon>Bipolaris</taxon>
    </lineage>
</organism>
<keyword evidence="3" id="KW-1185">Reference proteome</keyword>
<dbReference type="AlphaFoldDB" id="W6Y865"/>
<dbReference type="EMBL" id="KI964569">
    <property type="protein sequence ID" value="EUC35817.1"/>
    <property type="molecule type" value="Genomic_DNA"/>
</dbReference>
<dbReference type="eggNOG" id="ENOG502SZNV">
    <property type="taxonomic scope" value="Eukaryota"/>
</dbReference>
<dbReference type="RefSeq" id="XP_007709858.1">
    <property type="nucleotide sequence ID" value="XM_007711668.1"/>
</dbReference>
<sequence length="500" mass="55072">MSRSVELGRAVLHAPTAHHELWLTTLITISPKQDSPYLAQLTPVQCLKALASGLLWIDHGHDMHVNLELTVNNEALPHKQLQTLTNAILQAPVWQQLMLRPALPSNSIRDSGTIRLNISHATVARKEVGQKHHRLFSDVPATDIGPPEGVISVSLHSVRLCLDILETGPRRKLVVPRSNSSSDERIKAEDKTMMPFDVDSAGSASSHDAPKPVPFDASRKRKRSVTSMSLTPLKLPRRHADSDERDMRVDLSSQSAHSLSSMMQFQVNVRAMVDSALRLCIRGTISKYPNGLKAKANTFRLGLADVAPALWRSGYIDALSQRAQLMPTVAQSLAQTGFARTMSISLKSKMEIISNAAFAGGRDKTHGPGYPIESNTARITRYVASNLWVHSQKSLLRDPTPPILACIGSPSEEVYSDSEDMLVGKDIEWNEGLYAVHDEDISLSNSSESTDGGCLLPLIPQIVTSDNHQVQTQHETFTKPITNYGITELEEELLFDPLSY</sequence>
<gene>
    <name evidence="2" type="ORF">COCCADRAFT_89831</name>
</gene>
<name>W6Y865_COCC2</name>
<reference evidence="2 3" key="1">
    <citation type="journal article" date="2013" name="PLoS Genet.">
        <title>Comparative genome structure, secondary metabolite, and effector coding capacity across Cochliobolus pathogens.</title>
        <authorList>
            <person name="Condon B.J."/>
            <person name="Leng Y."/>
            <person name="Wu D."/>
            <person name="Bushley K.E."/>
            <person name="Ohm R.A."/>
            <person name="Otillar R."/>
            <person name="Martin J."/>
            <person name="Schackwitz W."/>
            <person name="Grimwood J."/>
            <person name="MohdZainudin N."/>
            <person name="Xue C."/>
            <person name="Wang R."/>
            <person name="Manning V.A."/>
            <person name="Dhillon B."/>
            <person name="Tu Z.J."/>
            <person name="Steffenson B.J."/>
            <person name="Salamov A."/>
            <person name="Sun H."/>
            <person name="Lowry S."/>
            <person name="LaButti K."/>
            <person name="Han J."/>
            <person name="Copeland A."/>
            <person name="Lindquist E."/>
            <person name="Barry K."/>
            <person name="Schmutz J."/>
            <person name="Baker S.E."/>
            <person name="Ciuffetti L.M."/>
            <person name="Grigoriev I.V."/>
            <person name="Zhong S."/>
            <person name="Turgeon B.G."/>
        </authorList>
    </citation>
    <scope>NUCLEOTIDE SEQUENCE [LARGE SCALE GENOMIC DNA]</scope>
    <source>
        <strain evidence="2 3">26-R-13</strain>
    </source>
</reference>
<protein>
    <submittedName>
        <fullName evidence="2">Uncharacterized protein</fullName>
    </submittedName>
</protein>
<evidence type="ECO:0000256" key="1">
    <source>
        <dbReference type="SAM" id="MobiDB-lite"/>
    </source>
</evidence>
<feature type="compositionally biased region" description="Basic and acidic residues" evidence="1">
    <location>
        <begin position="238"/>
        <end position="247"/>
    </location>
</feature>
<dbReference type="GeneID" id="19152854"/>